<accession>A0A4P9VTF0</accession>
<proteinExistence type="predicted"/>
<comment type="caution">
    <text evidence="2">The sequence shown here is derived from an EMBL/GenBank/DDBJ whole genome shotgun (WGS) entry which is preliminary data.</text>
</comment>
<dbReference type="Proteomes" id="UP000257039">
    <property type="component" value="Unassembled WGS sequence"/>
</dbReference>
<dbReference type="Pfam" id="PF16074">
    <property type="entry name" value="PilW"/>
    <property type="match status" value="1"/>
</dbReference>
<dbReference type="NCBIfam" id="TIGR02532">
    <property type="entry name" value="IV_pilin_GFxxxE"/>
    <property type="match status" value="1"/>
</dbReference>
<sequence>MLLNKQSGLSLIELMIALVLGLLLLAGVLQVFLGSSQTYRLTGDLARAQENGRFALDMLARDIRMAGYRNPDRGELIDFFIVGSDCPNTEACTVNVSGTTESDTIAVQLDPEENTDCLGSSVGADDIVINIYSVRTQPISGVNISSLFCRGWNVTTGAWSSPSVQPLVDGIENMQILYGIAPDEKFITRYVTADNVPDWNKIRAVRIGLLVSAGNVTGAAESKKREYIILDSGGVSFTDRQARYVYTTTVNLNNSLTDQI</sequence>
<gene>
    <name evidence="2" type="ORF">B9G39_19860</name>
</gene>
<keyword evidence="1" id="KW-0812">Transmembrane</keyword>
<dbReference type="AlphaFoldDB" id="A0A4P9VTF0"/>
<dbReference type="GO" id="GO:0043683">
    <property type="term" value="P:type IV pilus assembly"/>
    <property type="evidence" value="ECO:0007669"/>
    <property type="project" value="InterPro"/>
</dbReference>
<organism evidence="2 3">
    <name type="scientific">Zooshikella ganghwensis</name>
    <dbReference type="NCBI Taxonomy" id="202772"/>
    <lineage>
        <taxon>Bacteria</taxon>
        <taxon>Pseudomonadati</taxon>
        <taxon>Pseudomonadota</taxon>
        <taxon>Gammaproteobacteria</taxon>
        <taxon>Oceanospirillales</taxon>
        <taxon>Zooshikellaceae</taxon>
        <taxon>Zooshikella</taxon>
    </lineage>
</organism>
<keyword evidence="1" id="KW-1133">Transmembrane helix</keyword>
<dbReference type="InterPro" id="IPR032092">
    <property type="entry name" value="PilW"/>
</dbReference>
<dbReference type="PROSITE" id="PS00409">
    <property type="entry name" value="PROKAR_NTER_METHYL"/>
    <property type="match status" value="1"/>
</dbReference>
<keyword evidence="3" id="KW-1185">Reference proteome</keyword>
<dbReference type="RefSeq" id="WP_094788467.1">
    <property type="nucleotide sequence ID" value="NZ_NDXW01000001.1"/>
</dbReference>
<evidence type="ECO:0000313" key="3">
    <source>
        <dbReference type="Proteomes" id="UP000257039"/>
    </source>
</evidence>
<evidence type="ECO:0000256" key="1">
    <source>
        <dbReference type="SAM" id="Phobius"/>
    </source>
</evidence>
<keyword evidence="1" id="KW-0472">Membrane</keyword>
<reference evidence="2 3" key="1">
    <citation type="submission" date="2017-04" db="EMBL/GenBank/DDBJ databases">
        <title>Draft genome sequence of Zooshikella ganghwensis VG4 isolated from Red Sea sediments.</title>
        <authorList>
            <person name="Rehman Z."/>
            <person name="Alam I."/>
            <person name="Kamau A."/>
            <person name="Bajic V."/>
            <person name="Leiknes T."/>
        </authorList>
    </citation>
    <scope>NUCLEOTIDE SEQUENCE [LARGE SCALE GENOMIC DNA]</scope>
    <source>
        <strain evidence="2 3">VG4</strain>
    </source>
</reference>
<dbReference type="InterPro" id="IPR012902">
    <property type="entry name" value="N_methyl_site"/>
</dbReference>
<name>A0A4P9VTF0_9GAMM</name>
<dbReference type="EMBL" id="NDXW01000001">
    <property type="protein sequence ID" value="RDH45522.1"/>
    <property type="molecule type" value="Genomic_DNA"/>
</dbReference>
<evidence type="ECO:0000313" key="2">
    <source>
        <dbReference type="EMBL" id="RDH45522.1"/>
    </source>
</evidence>
<protein>
    <submittedName>
        <fullName evidence="2">Prepilin-type N-terminal cleavage/methylation domain-containing protein</fullName>
    </submittedName>
</protein>
<feature type="transmembrane region" description="Helical" evidence="1">
    <location>
        <begin position="12"/>
        <end position="33"/>
    </location>
</feature>
<dbReference type="Pfam" id="PF07963">
    <property type="entry name" value="N_methyl"/>
    <property type="match status" value="1"/>
</dbReference>